<protein>
    <submittedName>
        <fullName evidence="2">ROK family transcriptional regulator</fullName>
    </submittedName>
</protein>
<dbReference type="PANTHER" id="PTHR18964">
    <property type="entry name" value="ROK (REPRESSOR, ORF, KINASE) FAMILY"/>
    <property type="match status" value="1"/>
</dbReference>
<dbReference type="Gene3D" id="1.10.10.10">
    <property type="entry name" value="Winged helix-like DNA-binding domain superfamily/Winged helix DNA-binding domain"/>
    <property type="match status" value="1"/>
</dbReference>
<dbReference type="RefSeq" id="WP_230752872.1">
    <property type="nucleotide sequence ID" value="NZ_JAINWA010000001.1"/>
</dbReference>
<evidence type="ECO:0000313" key="2">
    <source>
        <dbReference type="EMBL" id="MCD1653642.1"/>
    </source>
</evidence>
<dbReference type="AlphaFoldDB" id="A0AAE3EFL6"/>
<comment type="similarity">
    <text evidence="1">Belongs to the ROK (NagC/XylR) family.</text>
</comment>
<evidence type="ECO:0000313" key="3">
    <source>
        <dbReference type="Proteomes" id="UP001198163"/>
    </source>
</evidence>
<name>A0AAE3EFL6_9SPIR</name>
<reference evidence="2" key="1">
    <citation type="submission" date="2021-08" db="EMBL/GenBank/DDBJ databases">
        <title>Comparative analyses of Brucepasteria parasyntrophica and Teretinema zuelzerae.</title>
        <authorList>
            <person name="Song Y."/>
            <person name="Brune A."/>
        </authorList>
    </citation>
    <scope>NUCLEOTIDE SEQUENCE</scope>
    <source>
        <strain evidence="2">DSM 1903</strain>
    </source>
</reference>
<dbReference type="Proteomes" id="UP001198163">
    <property type="component" value="Unassembled WGS sequence"/>
</dbReference>
<organism evidence="2 3">
    <name type="scientific">Teretinema zuelzerae</name>
    <dbReference type="NCBI Taxonomy" id="156"/>
    <lineage>
        <taxon>Bacteria</taxon>
        <taxon>Pseudomonadati</taxon>
        <taxon>Spirochaetota</taxon>
        <taxon>Spirochaetia</taxon>
        <taxon>Spirochaetales</taxon>
        <taxon>Treponemataceae</taxon>
        <taxon>Teretinema</taxon>
    </lineage>
</organism>
<dbReference type="PANTHER" id="PTHR18964:SF149">
    <property type="entry name" value="BIFUNCTIONAL UDP-N-ACETYLGLUCOSAMINE 2-EPIMERASE_N-ACETYLMANNOSAMINE KINASE"/>
    <property type="match status" value="1"/>
</dbReference>
<comment type="caution">
    <text evidence="2">The sequence shown here is derived from an EMBL/GenBank/DDBJ whole genome shotgun (WGS) entry which is preliminary data.</text>
</comment>
<dbReference type="EMBL" id="JAINWA010000001">
    <property type="protein sequence ID" value="MCD1653642.1"/>
    <property type="molecule type" value="Genomic_DNA"/>
</dbReference>
<dbReference type="CDD" id="cd23763">
    <property type="entry name" value="ASKHA_ATPase_ROK"/>
    <property type="match status" value="1"/>
</dbReference>
<dbReference type="SUPFAM" id="SSF53067">
    <property type="entry name" value="Actin-like ATPase domain"/>
    <property type="match status" value="1"/>
</dbReference>
<proteinExistence type="inferred from homology"/>
<sequence length="388" mass="42906">MADSNRLHSINTSRILRAIWLNPGVSRIQAAELLDLDRSTVTKIMQVILDRGLVVTAGKSTEQSGVGRRQVQLRIREDLGVVIGLELQAARCSGVITTLEGSVLHSFESPGAADAGNLAERIVSVIALARKWIDGEGLFLLGIGIGLPGVIDPYTGTVIRSHSFGLGAPRRLKDELEPLIPEPIFFENDANCCCWAELAFASDNRSRNFISVLGEFRTDRPNETQCHGFALGTGIVIRERVLHGDHFTAGEFRTVYSNPETGQFEIPWRELASLPENTSLLDTLYRELAENLAFLVNCFDLTKIVFAGDLPEHRGNLASYVESAVADNWNYDISRELEIEFSRYGKAAVSIGAAGLFVEKLFSVPDIADRFQEMVGYDLYEYILKRKG</sequence>
<accession>A0AAE3EFL6</accession>
<dbReference type="InterPro" id="IPR036388">
    <property type="entry name" value="WH-like_DNA-bd_sf"/>
</dbReference>
<keyword evidence="3" id="KW-1185">Reference proteome</keyword>
<dbReference type="Gene3D" id="3.30.420.40">
    <property type="match status" value="2"/>
</dbReference>
<dbReference type="InterPro" id="IPR043129">
    <property type="entry name" value="ATPase_NBD"/>
</dbReference>
<gene>
    <name evidence="2" type="ORF">K7J14_02880</name>
</gene>
<dbReference type="InterPro" id="IPR000600">
    <property type="entry name" value="ROK"/>
</dbReference>
<dbReference type="InterPro" id="IPR036390">
    <property type="entry name" value="WH_DNA-bd_sf"/>
</dbReference>
<dbReference type="SUPFAM" id="SSF46785">
    <property type="entry name" value="Winged helix' DNA-binding domain"/>
    <property type="match status" value="1"/>
</dbReference>
<dbReference type="Pfam" id="PF00480">
    <property type="entry name" value="ROK"/>
    <property type="match status" value="1"/>
</dbReference>
<evidence type="ECO:0000256" key="1">
    <source>
        <dbReference type="ARBA" id="ARBA00006479"/>
    </source>
</evidence>